<evidence type="ECO:0000313" key="3">
    <source>
        <dbReference type="Proteomes" id="UP001501237"/>
    </source>
</evidence>
<evidence type="ECO:0000256" key="1">
    <source>
        <dbReference type="SAM" id="Phobius"/>
    </source>
</evidence>
<keyword evidence="1" id="KW-1133">Transmembrane helix</keyword>
<protein>
    <submittedName>
        <fullName evidence="2">Uncharacterized protein</fullName>
    </submittedName>
</protein>
<keyword evidence="1" id="KW-0812">Transmembrane</keyword>
<keyword evidence="3" id="KW-1185">Reference proteome</keyword>
<evidence type="ECO:0000313" key="2">
    <source>
        <dbReference type="EMBL" id="GAA3227835.1"/>
    </source>
</evidence>
<comment type="caution">
    <text evidence="2">The sequence shown here is derived from an EMBL/GenBank/DDBJ whole genome shotgun (WGS) entry which is preliminary data.</text>
</comment>
<dbReference type="InterPro" id="IPR058061">
    <property type="entry name" value="SCO4848-like"/>
</dbReference>
<organism evidence="2 3">
    <name type="scientific">Actinocorallia longicatena</name>
    <dbReference type="NCBI Taxonomy" id="111803"/>
    <lineage>
        <taxon>Bacteria</taxon>
        <taxon>Bacillati</taxon>
        <taxon>Actinomycetota</taxon>
        <taxon>Actinomycetes</taxon>
        <taxon>Streptosporangiales</taxon>
        <taxon>Thermomonosporaceae</taxon>
        <taxon>Actinocorallia</taxon>
    </lineage>
</organism>
<keyword evidence="1" id="KW-0472">Membrane</keyword>
<name>A0ABP6QG23_9ACTN</name>
<dbReference type="Pfam" id="PF26606">
    <property type="entry name" value="SCO4848"/>
    <property type="match status" value="1"/>
</dbReference>
<accession>A0ABP6QG23</accession>
<sequence length="53" mass="5923">MVFEWLMLAKNLGSGPKRETAFYVVHYVLVAFNVVLAGVLAAIGWKAWKSPRS</sequence>
<dbReference type="Proteomes" id="UP001501237">
    <property type="component" value="Unassembled WGS sequence"/>
</dbReference>
<proteinExistence type="predicted"/>
<gene>
    <name evidence="2" type="ORF">GCM10010468_56890</name>
</gene>
<feature type="transmembrane region" description="Helical" evidence="1">
    <location>
        <begin position="20"/>
        <end position="45"/>
    </location>
</feature>
<reference evidence="3" key="1">
    <citation type="journal article" date="2019" name="Int. J. Syst. Evol. Microbiol.">
        <title>The Global Catalogue of Microorganisms (GCM) 10K type strain sequencing project: providing services to taxonomists for standard genome sequencing and annotation.</title>
        <authorList>
            <consortium name="The Broad Institute Genomics Platform"/>
            <consortium name="The Broad Institute Genome Sequencing Center for Infectious Disease"/>
            <person name="Wu L."/>
            <person name="Ma J."/>
        </authorList>
    </citation>
    <scope>NUCLEOTIDE SEQUENCE [LARGE SCALE GENOMIC DNA]</scope>
    <source>
        <strain evidence="3">JCM 9377</strain>
    </source>
</reference>
<dbReference type="EMBL" id="BAAAUV010000017">
    <property type="protein sequence ID" value="GAA3227835.1"/>
    <property type="molecule type" value="Genomic_DNA"/>
</dbReference>